<feature type="transmembrane region" description="Helical" evidence="1">
    <location>
        <begin position="40"/>
        <end position="63"/>
    </location>
</feature>
<dbReference type="RefSeq" id="WP_011196243.1">
    <property type="nucleotide sequence ID" value="NZ_JACSIR010000064.1"/>
</dbReference>
<reference evidence="4" key="1">
    <citation type="submission" date="2016-04" db="EMBL/GenBank/DDBJ databases">
        <authorList>
            <person name="Antunes L.P."/>
            <person name="Martins L.F."/>
            <person name="Pereira R.V."/>
            <person name="Thomas A.M."/>
            <person name="Barbosa D."/>
            <person name="Nascimento L."/>
            <person name="Silva G.M."/>
            <person name="Condomitti G.W."/>
            <person name="Digiampietri L.A."/>
            <person name="Lombardi K.C."/>
            <person name="Ramos P.L."/>
            <person name="Quaggio R.B."/>
            <person name="Oliveira J.C."/>
            <person name="Pascon R.C."/>
            <person name="Cruz J.B."/>
            <person name="Silva A.M."/>
            <person name="Setubal J.C."/>
        </authorList>
    </citation>
    <scope>NUCLEOTIDE SEQUENCE [LARGE SCALE GENOMIC DNA]</scope>
</reference>
<dbReference type="Proteomes" id="UP000194267">
    <property type="component" value="Unassembled WGS sequence"/>
</dbReference>
<evidence type="ECO:0000313" key="3">
    <source>
        <dbReference type="EMBL" id="OTA41085.1"/>
    </source>
</evidence>
<dbReference type="EMBL" id="PIUK01000226">
    <property type="protein sequence ID" value="MBY6277702.1"/>
    <property type="molecule type" value="Genomic_DNA"/>
</dbReference>
<dbReference type="Proteomes" id="UP000732377">
    <property type="component" value="Unassembled WGS sequence"/>
</dbReference>
<keyword evidence="1" id="KW-1133">Transmembrane helix</keyword>
<keyword evidence="1" id="KW-0472">Membrane</keyword>
<sequence>MSKSYQRWMLICTDCAYIIAAALAVWAVPLLYQLGPLAVLPYVGIAGMVWSAVTAAGLAVIWFRHERPDSRFRVRLTAWVRRPAWRESEA</sequence>
<gene>
    <name evidence="3" type="ORF">A6D92_10120</name>
    <name evidence="2" type="ORF">CWE10_16155</name>
</gene>
<dbReference type="EMBL" id="LWLV01000815">
    <property type="protein sequence ID" value="OTA41085.1"/>
    <property type="molecule type" value="Genomic_DNA"/>
</dbReference>
<keyword evidence="1" id="KW-0812">Transmembrane</keyword>
<protein>
    <submittedName>
        <fullName evidence="3">Uncharacterized protein</fullName>
    </submittedName>
</protein>
<proteinExistence type="predicted"/>
<reference evidence="3" key="2">
    <citation type="submission" date="2016-04" db="EMBL/GenBank/DDBJ databases">
        <authorList>
            <person name="Evans L.H."/>
            <person name="Alamgir A."/>
            <person name="Owens N."/>
            <person name="Weber N.D."/>
            <person name="Virtaneva K."/>
            <person name="Barbian K."/>
            <person name="Babar A."/>
            <person name="Rosenke K."/>
        </authorList>
    </citation>
    <scope>NUCLEOTIDE SEQUENCE [LARGE SCALE GENOMIC DNA]</scope>
    <source>
        <strain evidence="3">G2</strain>
    </source>
</reference>
<name>A0A1Y2T7C3_SYMTR</name>
<accession>A0A1Y2T7C3</accession>
<evidence type="ECO:0000313" key="4">
    <source>
        <dbReference type="Proteomes" id="UP000194267"/>
    </source>
</evidence>
<organism evidence="3 4">
    <name type="scientific">Symbiobacterium thermophilum</name>
    <dbReference type="NCBI Taxonomy" id="2734"/>
    <lineage>
        <taxon>Bacteria</taxon>
        <taxon>Bacillati</taxon>
        <taxon>Bacillota</taxon>
        <taxon>Clostridia</taxon>
        <taxon>Eubacteriales</taxon>
        <taxon>Symbiobacteriaceae</taxon>
        <taxon>Symbiobacterium</taxon>
    </lineage>
</organism>
<dbReference type="AlphaFoldDB" id="A0A1Y2T7C3"/>
<feature type="transmembrane region" description="Helical" evidence="1">
    <location>
        <begin position="7"/>
        <end position="28"/>
    </location>
</feature>
<comment type="caution">
    <text evidence="3">The sequence shown here is derived from an EMBL/GenBank/DDBJ whole genome shotgun (WGS) entry which is preliminary data.</text>
</comment>
<evidence type="ECO:0000256" key="1">
    <source>
        <dbReference type="SAM" id="Phobius"/>
    </source>
</evidence>
<reference evidence="2" key="3">
    <citation type="submission" date="2017-11" db="EMBL/GenBank/DDBJ databases">
        <title>Three new genomes from thermophilic consortium.</title>
        <authorList>
            <person name="Quaggio R."/>
            <person name="Amgarten D."/>
            <person name="Setubal J.C."/>
        </authorList>
    </citation>
    <scope>NUCLEOTIDE SEQUENCE</scope>
    <source>
        <strain evidence="2">ZCTH01-B2</strain>
    </source>
</reference>
<evidence type="ECO:0000313" key="2">
    <source>
        <dbReference type="EMBL" id="MBY6277702.1"/>
    </source>
</evidence>